<evidence type="ECO:0000313" key="8">
    <source>
        <dbReference type="EMBL" id="SEO83393.1"/>
    </source>
</evidence>
<dbReference type="PANTHER" id="PTHR10381">
    <property type="entry name" value="ATP-DEPENDENT CLP PROTEASE PROTEOLYTIC SUBUNIT"/>
    <property type="match status" value="1"/>
</dbReference>
<dbReference type="InterPro" id="IPR001907">
    <property type="entry name" value="ClpP"/>
</dbReference>
<dbReference type="RefSeq" id="WP_069462401.1">
    <property type="nucleotide sequence ID" value="NZ_FODD01000046.1"/>
</dbReference>
<dbReference type="GO" id="GO:0006515">
    <property type="term" value="P:protein quality control for misfolded or incompletely synthesized proteins"/>
    <property type="evidence" value="ECO:0007669"/>
    <property type="project" value="TreeGrafter"/>
</dbReference>
<keyword evidence="5" id="KW-0720">Serine protease</keyword>
<dbReference type="PANTHER" id="PTHR10381:SF70">
    <property type="entry name" value="ATP-DEPENDENT CLP PROTEASE PROTEOLYTIC SUBUNIT"/>
    <property type="match status" value="1"/>
</dbReference>
<proteinExistence type="inferred from homology"/>
<dbReference type="CDD" id="cd07016">
    <property type="entry name" value="S14_ClpP_1"/>
    <property type="match status" value="1"/>
</dbReference>
<dbReference type="Gene3D" id="3.90.226.10">
    <property type="entry name" value="2-enoyl-CoA Hydratase, Chain A, domain 1"/>
    <property type="match status" value="1"/>
</dbReference>
<dbReference type="GO" id="GO:0004252">
    <property type="term" value="F:serine-type endopeptidase activity"/>
    <property type="evidence" value="ECO:0007669"/>
    <property type="project" value="InterPro"/>
</dbReference>
<comment type="similarity">
    <text evidence="1 6">Belongs to the peptidase S14 family.</text>
</comment>
<dbReference type="NCBIfam" id="NF045542">
    <property type="entry name" value="Clp_rel_HeadMat"/>
    <property type="match status" value="1"/>
</dbReference>
<dbReference type="InterPro" id="IPR029045">
    <property type="entry name" value="ClpP/crotonase-like_dom_sf"/>
</dbReference>
<evidence type="ECO:0000313" key="9">
    <source>
        <dbReference type="Proteomes" id="UP000181951"/>
    </source>
</evidence>
<dbReference type="Proteomes" id="UP000181951">
    <property type="component" value="Unassembled WGS sequence"/>
</dbReference>
<dbReference type="GO" id="GO:0051117">
    <property type="term" value="F:ATPase binding"/>
    <property type="evidence" value="ECO:0007669"/>
    <property type="project" value="TreeGrafter"/>
</dbReference>
<feature type="compositionally biased region" description="Low complexity" evidence="7">
    <location>
        <begin position="314"/>
        <end position="323"/>
    </location>
</feature>
<dbReference type="Pfam" id="PF00574">
    <property type="entry name" value="CLP_protease"/>
    <property type="match status" value="1"/>
</dbReference>
<evidence type="ECO:0000256" key="3">
    <source>
        <dbReference type="ARBA" id="ARBA00022670"/>
    </source>
</evidence>
<keyword evidence="4" id="KW-0378">Hydrolase</keyword>
<feature type="compositionally biased region" description="Acidic residues" evidence="7">
    <location>
        <begin position="214"/>
        <end position="226"/>
    </location>
</feature>
<dbReference type="PRINTS" id="PR00127">
    <property type="entry name" value="CLPPROTEASEP"/>
</dbReference>
<evidence type="ECO:0000256" key="5">
    <source>
        <dbReference type="ARBA" id="ARBA00022825"/>
    </source>
</evidence>
<dbReference type="GO" id="GO:0004176">
    <property type="term" value="F:ATP-dependent peptidase activity"/>
    <property type="evidence" value="ECO:0007669"/>
    <property type="project" value="InterPro"/>
</dbReference>
<evidence type="ECO:0000256" key="2">
    <source>
        <dbReference type="ARBA" id="ARBA00022490"/>
    </source>
</evidence>
<reference evidence="8 9" key="1">
    <citation type="submission" date="2016-10" db="EMBL/GenBank/DDBJ databases">
        <authorList>
            <person name="de Groot N.N."/>
        </authorList>
    </citation>
    <scope>NUCLEOTIDE SEQUENCE [LARGE SCALE GENOMIC DNA]</scope>
    <source>
        <strain evidence="8 9">CGMCC 4.2026</strain>
    </source>
</reference>
<name>A0A1H8SYW2_9ACTN</name>
<protein>
    <recommendedName>
        <fullName evidence="6">ATP-dependent Clp protease proteolytic subunit</fullName>
    </recommendedName>
</protein>
<dbReference type="OrthoDB" id="9806592at2"/>
<gene>
    <name evidence="8" type="ORF">SAMN05216267_104642</name>
</gene>
<feature type="region of interest" description="Disordered" evidence="7">
    <location>
        <begin position="206"/>
        <end position="226"/>
    </location>
</feature>
<keyword evidence="9" id="KW-1185">Reference proteome</keyword>
<organism evidence="8 9">
    <name type="scientific">Actinacidiphila rubida</name>
    <dbReference type="NCBI Taxonomy" id="310780"/>
    <lineage>
        <taxon>Bacteria</taxon>
        <taxon>Bacillati</taxon>
        <taxon>Actinomycetota</taxon>
        <taxon>Actinomycetes</taxon>
        <taxon>Kitasatosporales</taxon>
        <taxon>Streptomycetaceae</taxon>
        <taxon>Actinacidiphila</taxon>
    </lineage>
</organism>
<sequence>MAWMNIPEAPAAAARRAAQAQAGAQAAQAPRWYTINNAADPEEAEVLLYDAVGGWFGIYADEFLDDLRQITAPKMRLRINSPGGSVFEGIAIANALRAHPATVTVQVDGIAASIASVIAMAGDRIEMAPNSMLMIHEASGVCMGDAAEMAKMAEVLDLISKNIANAYAARAGSDAAGWRAAMQAETWYLPDAAVAAGLADVALSAVPESPNEPADPEEEDEDESELMEARLHASFDLAAFGYAGPPKAQRPKPGPPPAAEPAAATAEPTTLTIRLGDAVGEDLVATLRRAIAKDSSPQPSGTGPQGEDEAAGTDASPEAPEPAAADDEPAEDPAAADPWAEHIARLTTPQPDPWAADIARLTGPASSRATES</sequence>
<dbReference type="AlphaFoldDB" id="A0A1H8SYW2"/>
<feature type="region of interest" description="Disordered" evidence="7">
    <location>
        <begin position="290"/>
        <end position="372"/>
    </location>
</feature>
<dbReference type="SUPFAM" id="SSF52096">
    <property type="entry name" value="ClpP/crotonase"/>
    <property type="match status" value="1"/>
</dbReference>
<keyword evidence="3 8" id="KW-0645">Protease</keyword>
<evidence type="ECO:0000256" key="4">
    <source>
        <dbReference type="ARBA" id="ARBA00022801"/>
    </source>
</evidence>
<evidence type="ECO:0000256" key="6">
    <source>
        <dbReference type="RuleBase" id="RU003567"/>
    </source>
</evidence>
<accession>A0A1H8SYW2</accession>
<dbReference type="GO" id="GO:0009368">
    <property type="term" value="C:endopeptidase Clp complex"/>
    <property type="evidence" value="ECO:0007669"/>
    <property type="project" value="TreeGrafter"/>
</dbReference>
<evidence type="ECO:0000256" key="7">
    <source>
        <dbReference type="SAM" id="MobiDB-lite"/>
    </source>
</evidence>
<dbReference type="InterPro" id="IPR023562">
    <property type="entry name" value="ClpP/TepA"/>
</dbReference>
<keyword evidence="2" id="KW-0963">Cytoplasm</keyword>
<evidence type="ECO:0000256" key="1">
    <source>
        <dbReference type="ARBA" id="ARBA00007039"/>
    </source>
</evidence>
<feature type="region of interest" description="Disordered" evidence="7">
    <location>
        <begin position="242"/>
        <end position="267"/>
    </location>
</feature>
<dbReference type="STRING" id="310780.SAMN05216267_104642"/>
<dbReference type="EMBL" id="FODD01000046">
    <property type="protein sequence ID" value="SEO83393.1"/>
    <property type="molecule type" value="Genomic_DNA"/>
</dbReference>